<dbReference type="GO" id="GO:0016788">
    <property type="term" value="F:hydrolase activity, acting on ester bonds"/>
    <property type="evidence" value="ECO:0007669"/>
    <property type="project" value="InterPro"/>
</dbReference>
<dbReference type="CDD" id="cd01310">
    <property type="entry name" value="TatD_DNAse"/>
    <property type="match status" value="1"/>
</dbReference>
<dbReference type="EMBL" id="PCTR01000046">
    <property type="protein sequence ID" value="PIP85981.1"/>
    <property type="molecule type" value="Genomic_DNA"/>
</dbReference>
<dbReference type="PROSITE" id="PS01090">
    <property type="entry name" value="TATD_2"/>
    <property type="match status" value="1"/>
</dbReference>
<evidence type="ECO:0000256" key="1">
    <source>
        <dbReference type="ARBA" id="ARBA00022801"/>
    </source>
</evidence>
<comment type="caution">
    <text evidence="3">The sequence shown here is derived from an EMBL/GenBank/DDBJ whole genome shotgun (WGS) entry which is preliminary data.</text>
</comment>
<dbReference type="InterPro" id="IPR018228">
    <property type="entry name" value="DNase_TatD-rel_CS"/>
</dbReference>
<dbReference type="Gene3D" id="3.20.20.140">
    <property type="entry name" value="Metal-dependent hydrolases"/>
    <property type="match status" value="1"/>
</dbReference>
<gene>
    <name evidence="3" type="ORF">COW83_01340</name>
</gene>
<protein>
    <recommendedName>
        <fullName evidence="5">Hydrolase TatD</fullName>
    </recommendedName>
</protein>
<dbReference type="Proteomes" id="UP000231136">
    <property type="component" value="Unassembled WGS sequence"/>
</dbReference>
<dbReference type="AlphaFoldDB" id="A0A2H0DVC9"/>
<evidence type="ECO:0008006" key="5">
    <source>
        <dbReference type="Google" id="ProtNLM"/>
    </source>
</evidence>
<evidence type="ECO:0000313" key="3">
    <source>
        <dbReference type="EMBL" id="PIP85981.1"/>
    </source>
</evidence>
<keyword evidence="1" id="KW-0378">Hydrolase</keyword>
<dbReference type="PANTHER" id="PTHR46124:SF2">
    <property type="entry name" value="D-AMINOACYL-TRNA DEACYLASE"/>
    <property type="match status" value="1"/>
</dbReference>
<proteinExistence type="predicted"/>
<feature type="region of interest" description="Disordered" evidence="2">
    <location>
        <begin position="201"/>
        <end position="231"/>
    </location>
</feature>
<evidence type="ECO:0000256" key="2">
    <source>
        <dbReference type="SAM" id="MobiDB-lite"/>
    </source>
</evidence>
<dbReference type="SUPFAM" id="SSF51556">
    <property type="entry name" value="Metallo-dependent hydrolases"/>
    <property type="match status" value="1"/>
</dbReference>
<name>A0A2H0DVC9_9BACT</name>
<evidence type="ECO:0000313" key="4">
    <source>
        <dbReference type="Proteomes" id="UP000231136"/>
    </source>
</evidence>
<accession>A0A2H0DVC9</accession>
<reference evidence="3 4" key="1">
    <citation type="submission" date="2017-09" db="EMBL/GenBank/DDBJ databases">
        <title>Depth-based differentiation of microbial function through sediment-hosted aquifers and enrichment of novel symbionts in the deep terrestrial subsurface.</title>
        <authorList>
            <person name="Probst A.J."/>
            <person name="Ladd B."/>
            <person name="Jarett J.K."/>
            <person name="Geller-Mcgrath D.E."/>
            <person name="Sieber C.M."/>
            <person name="Emerson J.B."/>
            <person name="Anantharaman K."/>
            <person name="Thomas B.C."/>
            <person name="Malmstrom R."/>
            <person name="Stieglmeier M."/>
            <person name="Klingl A."/>
            <person name="Woyke T."/>
            <person name="Ryan C.M."/>
            <person name="Banfield J.F."/>
        </authorList>
    </citation>
    <scope>NUCLEOTIDE SEQUENCE [LARGE SCALE GENOMIC DNA]</scope>
    <source>
        <strain evidence="3">CG22_combo_CG10-13_8_21_14_all_43_12</strain>
    </source>
</reference>
<dbReference type="PANTHER" id="PTHR46124">
    <property type="entry name" value="D-AMINOACYL-TRNA DEACYLASE"/>
    <property type="match status" value="1"/>
</dbReference>
<sequence length="352" mass="39112">MTNNMLIDTHCHLTDERFTDIGKVLGEAKKAGVGKVIIPSTSIADAKKAVEIAEKYEQYCLVGIHPEEVETLYGLGGDQQGDSSQDYLHSKSGIASVRGTETRNDGGVLDKAMEEMEKIIRGSKKVVGVGEIGLDFFTGHDKNNPFRPEYTNQEKDRQKQLFRRQITLAIENNIPVAIHMRKAEEEMREELEMFMEKYQNGDGSTPSGTSGRVKPGMTSVVSGPPRSTPPIGGFAMKAERKFKLRGQFHCFAGSQESLEMILANGFYISFCGNITYKSARNLRELLKKVPLERLLLETDSPYLPPEPLRGTVNTPANVKIIAEFVASELNLSTRKLAEITSQNTKCLYSLEN</sequence>
<dbReference type="InterPro" id="IPR032466">
    <property type="entry name" value="Metal_Hydrolase"/>
</dbReference>
<dbReference type="Pfam" id="PF01026">
    <property type="entry name" value="TatD_DNase"/>
    <property type="match status" value="1"/>
</dbReference>
<dbReference type="PROSITE" id="PS01091">
    <property type="entry name" value="TATD_3"/>
    <property type="match status" value="1"/>
</dbReference>
<feature type="compositionally biased region" description="Polar residues" evidence="2">
    <location>
        <begin position="201"/>
        <end position="210"/>
    </location>
</feature>
<dbReference type="InterPro" id="IPR001130">
    <property type="entry name" value="TatD-like"/>
</dbReference>
<organism evidence="3 4">
    <name type="scientific">Candidatus Collierbacteria bacterium CG22_combo_CG10-13_8_21_14_all_43_12</name>
    <dbReference type="NCBI Taxonomy" id="1974537"/>
    <lineage>
        <taxon>Bacteria</taxon>
        <taxon>Candidatus Collieribacteriota</taxon>
    </lineage>
</organism>